<keyword evidence="1" id="KW-1133">Transmembrane helix</keyword>
<feature type="transmembrane region" description="Helical" evidence="1">
    <location>
        <begin position="12"/>
        <end position="31"/>
    </location>
</feature>
<keyword evidence="1" id="KW-0472">Membrane</keyword>
<organism evidence="2 3">
    <name type="scientific">Candidatus Brevundimonas colombiensis</name>
    <dbReference type="NCBI Taxonomy" id="3121376"/>
    <lineage>
        <taxon>Bacteria</taxon>
        <taxon>Pseudomonadati</taxon>
        <taxon>Pseudomonadota</taxon>
        <taxon>Alphaproteobacteria</taxon>
        <taxon>Caulobacterales</taxon>
        <taxon>Caulobacteraceae</taxon>
        <taxon>Brevundimonas</taxon>
    </lineage>
</organism>
<feature type="transmembrane region" description="Helical" evidence="1">
    <location>
        <begin position="37"/>
        <end position="57"/>
    </location>
</feature>
<gene>
    <name evidence="2" type="ORF">P0Y50_07145</name>
</gene>
<evidence type="ECO:0000313" key="3">
    <source>
        <dbReference type="Proteomes" id="UP001213664"/>
    </source>
</evidence>
<dbReference type="AlphaFoldDB" id="A0AAJ6BKY7"/>
<protein>
    <submittedName>
        <fullName evidence="2">Uncharacterized protein</fullName>
    </submittedName>
</protein>
<dbReference type="Proteomes" id="UP001213664">
    <property type="component" value="Chromosome"/>
</dbReference>
<keyword evidence="1" id="KW-0812">Transmembrane</keyword>
<evidence type="ECO:0000256" key="1">
    <source>
        <dbReference type="SAM" id="Phobius"/>
    </source>
</evidence>
<name>A0AAJ6BKY7_9CAUL</name>
<dbReference type="EMBL" id="CP119326">
    <property type="protein sequence ID" value="WEK41375.1"/>
    <property type="molecule type" value="Genomic_DNA"/>
</dbReference>
<sequence length="59" mass="6133">MQVHEVFHRGLAVLALLGCLGGAAWTGWVVWGAASTGAVRGGMASFICAPTMIFSSIRL</sequence>
<evidence type="ECO:0000313" key="2">
    <source>
        <dbReference type="EMBL" id="WEK41375.1"/>
    </source>
</evidence>
<accession>A0AAJ6BKY7</accession>
<proteinExistence type="predicted"/>
<reference evidence="2" key="1">
    <citation type="submission" date="2023-03" db="EMBL/GenBank/DDBJ databases">
        <title>Andean soil-derived lignocellulolytic bacterial consortium as a source of novel taxa and putative plastic-active enzymes.</title>
        <authorList>
            <person name="Diaz-Garcia L."/>
            <person name="Chuvochina M."/>
            <person name="Feuerriegel G."/>
            <person name="Bunk B."/>
            <person name="Sproer C."/>
            <person name="Streit W.R."/>
            <person name="Rodriguez L.M."/>
            <person name="Overmann J."/>
            <person name="Jimenez D.J."/>
        </authorList>
    </citation>
    <scope>NUCLEOTIDE SEQUENCE</scope>
    <source>
        <strain evidence="2">MAG 833</strain>
    </source>
</reference>